<dbReference type="KEGG" id="mbr:MONBRDRAFT_26972"/>
<feature type="transmembrane region" description="Helical" evidence="1">
    <location>
        <begin position="196"/>
        <end position="216"/>
    </location>
</feature>
<gene>
    <name evidence="2" type="ORF">MONBRDRAFT_26972</name>
</gene>
<dbReference type="GO" id="GO:0015501">
    <property type="term" value="F:glutamate:sodium symporter activity"/>
    <property type="evidence" value="ECO:0007669"/>
    <property type="project" value="InterPro"/>
</dbReference>
<dbReference type="GO" id="GO:0016020">
    <property type="term" value="C:membrane"/>
    <property type="evidence" value="ECO:0007669"/>
    <property type="project" value="InterPro"/>
</dbReference>
<dbReference type="PANTHER" id="PTHR36178:SF1">
    <property type="entry name" value="SODIUM_GLUTAMATE SYMPORTER"/>
    <property type="match status" value="1"/>
</dbReference>
<keyword evidence="1" id="KW-0472">Membrane</keyword>
<dbReference type="AlphaFoldDB" id="A9V3G9"/>
<dbReference type="PANTHER" id="PTHR36178">
    <property type="entry name" value="SLR0625 PROTEIN"/>
    <property type="match status" value="1"/>
</dbReference>
<evidence type="ECO:0000256" key="1">
    <source>
        <dbReference type="SAM" id="Phobius"/>
    </source>
</evidence>
<keyword evidence="1" id="KW-1133">Transmembrane helix</keyword>
<keyword evidence="3" id="KW-1185">Reference proteome</keyword>
<evidence type="ECO:0000313" key="2">
    <source>
        <dbReference type="EMBL" id="EDQ87910.1"/>
    </source>
</evidence>
<dbReference type="Proteomes" id="UP000001357">
    <property type="component" value="Unassembled WGS sequence"/>
</dbReference>
<dbReference type="EMBL" id="CH991557">
    <property type="protein sequence ID" value="EDQ87910.1"/>
    <property type="molecule type" value="Genomic_DNA"/>
</dbReference>
<evidence type="ECO:0000313" key="3">
    <source>
        <dbReference type="Proteomes" id="UP000001357"/>
    </source>
</evidence>
<dbReference type="STRING" id="81824.A9V3G9"/>
<dbReference type="RefSeq" id="XP_001747443.1">
    <property type="nucleotide sequence ID" value="XM_001747391.1"/>
</dbReference>
<feature type="transmembrane region" description="Helical" evidence="1">
    <location>
        <begin position="261"/>
        <end position="278"/>
    </location>
</feature>
<sequence>MFSPVLGSTCTGVWAWDRNRILEWTAGWSELPNILICIVFGTLFMGERIPPVGEVWRVSGPQLMYGQILAWGQYAIPALLTAVLLEPALGSNVLVAPVVALGFEGGHGTAAGIKQSFVSLGFSSGGDLALCAATVGLVSGICFGTLLVNLAVRKRWIDSVDTNPSVALTLLAGYAAKRLLELLEGQSAWLTEYHFFSAFPTFPFCMFAGILIQLACDKWAAEPPLDRDTIERVSGLALEYTITSAVAIYTATASQLMQPDATPYTVAVCCCCGWWILITKRRLYRRSPINSFYTSLS</sequence>
<dbReference type="GeneID" id="5892725"/>
<organism evidence="2 3">
    <name type="scientific">Monosiga brevicollis</name>
    <name type="common">Choanoflagellate</name>
    <dbReference type="NCBI Taxonomy" id="81824"/>
    <lineage>
        <taxon>Eukaryota</taxon>
        <taxon>Choanoflagellata</taxon>
        <taxon>Craspedida</taxon>
        <taxon>Salpingoecidae</taxon>
        <taxon>Monosiga</taxon>
    </lineage>
</organism>
<dbReference type="GO" id="GO:0015813">
    <property type="term" value="P:L-glutamate transmembrane transport"/>
    <property type="evidence" value="ECO:0007669"/>
    <property type="project" value="InterPro"/>
</dbReference>
<protein>
    <submittedName>
        <fullName evidence="2">Uncharacterized protein</fullName>
    </submittedName>
</protein>
<feature type="transmembrane region" description="Helical" evidence="1">
    <location>
        <begin position="127"/>
        <end position="148"/>
    </location>
</feature>
<accession>A9V3G9</accession>
<feature type="transmembrane region" description="Helical" evidence="1">
    <location>
        <begin position="68"/>
        <end position="85"/>
    </location>
</feature>
<dbReference type="eggNOG" id="ENOG502SRDK">
    <property type="taxonomic scope" value="Eukaryota"/>
</dbReference>
<keyword evidence="1" id="KW-0812">Transmembrane</keyword>
<dbReference type="InterPro" id="IPR004445">
    <property type="entry name" value="GltS"/>
</dbReference>
<dbReference type="InParanoid" id="A9V3G9"/>
<reference evidence="2 3" key="1">
    <citation type="journal article" date="2008" name="Nature">
        <title>The genome of the choanoflagellate Monosiga brevicollis and the origin of metazoans.</title>
        <authorList>
            <consortium name="JGI Sequencing"/>
            <person name="King N."/>
            <person name="Westbrook M.J."/>
            <person name="Young S.L."/>
            <person name="Kuo A."/>
            <person name="Abedin M."/>
            <person name="Chapman J."/>
            <person name="Fairclough S."/>
            <person name="Hellsten U."/>
            <person name="Isogai Y."/>
            <person name="Letunic I."/>
            <person name="Marr M."/>
            <person name="Pincus D."/>
            <person name="Putnam N."/>
            <person name="Rokas A."/>
            <person name="Wright K.J."/>
            <person name="Zuzow R."/>
            <person name="Dirks W."/>
            <person name="Good M."/>
            <person name="Goodstein D."/>
            <person name="Lemons D."/>
            <person name="Li W."/>
            <person name="Lyons J.B."/>
            <person name="Morris A."/>
            <person name="Nichols S."/>
            <person name="Richter D.J."/>
            <person name="Salamov A."/>
            <person name="Bork P."/>
            <person name="Lim W.A."/>
            <person name="Manning G."/>
            <person name="Miller W.T."/>
            <person name="McGinnis W."/>
            <person name="Shapiro H."/>
            <person name="Tjian R."/>
            <person name="Grigoriev I.V."/>
            <person name="Rokhsar D."/>
        </authorList>
    </citation>
    <scope>NUCLEOTIDE SEQUENCE [LARGE SCALE GENOMIC DNA]</scope>
    <source>
        <strain evidence="3">MX1 / ATCC 50154</strain>
    </source>
</reference>
<feature type="transmembrane region" description="Helical" evidence="1">
    <location>
        <begin position="31"/>
        <end position="47"/>
    </location>
</feature>
<proteinExistence type="predicted"/>
<name>A9V3G9_MONBE</name>